<keyword evidence="5 10" id="KW-0067">ATP-binding</keyword>
<keyword evidence="6 10" id="KW-0648">Protein biosynthesis</keyword>
<comment type="similarity">
    <text evidence="1 10">Belongs to the class-I aminoacyl-tRNA synthetase family.</text>
</comment>
<evidence type="ECO:0000256" key="11">
    <source>
        <dbReference type="SAM" id="MobiDB-lite"/>
    </source>
</evidence>
<dbReference type="InterPro" id="IPR014729">
    <property type="entry name" value="Rossmann-like_a/b/a_fold"/>
</dbReference>
<dbReference type="PRINTS" id="PR00985">
    <property type="entry name" value="TRNASYNTHLEU"/>
</dbReference>
<proteinExistence type="inferred from homology"/>
<dbReference type="SUPFAM" id="SSF47323">
    <property type="entry name" value="Anticodon-binding domain of a subclass of class I aminoacyl-tRNA synthetases"/>
    <property type="match status" value="1"/>
</dbReference>
<evidence type="ECO:0000256" key="10">
    <source>
        <dbReference type="RuleBase" id="RU363035"/>
    </source>
</evidence>
<dbReference type="Proteomes" id="UP001497600">
    <property type="component" value="Chromosome C"/>
</dbReference>
<dbReference type="InterPro" id="IPR002302">
    <property type="entry name" value="Leu-tRNA-ligase"/>
</dbReference>
<dbReference type="EMBL" id="OZ004255">
    <property type="protein sequence ID" value="CAK7900768.1"/>
    <property type="molecule type" value="Genomic_DNA"/>
</dbReference>
<evidence type="ECO:0000256" key="9">
    <source>
        <dbReference type="ARBA" id="ARBA00047469"/>
    </source>
</evidence>
<keyword evidence="7 10" id="KW-0030">Aminoacyl-tRNA synthetase</keyword>
<keyword evidence="16" id="KW-1185">Reference proteome</keyword>
<evidence type="ECO:0000256" key="3">
    <source>
        <dbReference type="ARBA" id="ARBA00022598"/>
    </source>
</evidence>
<dbReference type="SUPFAM" id="SSF50677">
    <property type="entry name" value="ValRS/IleRS/LeuRS editing domain"/>
    <property type="match status" value="1"/>
</dbReference>
<evidence type="ECO:0000313" key="15">
    <source>
        <dbReference type="EMBL" id="CAK7900768.1"/>
    </source>
</evidence>
<evidence type="ECO:0000256" key="2">
    <source>
        <dbReference type="ARBA" id="ARBA00013164"/>
    </source>
</evidence>
<dbReference type="InterPro" id="IPR025709">
    <property type="entry name" value="Leu_tRNA-synth_edit"/>
</dbReference>
<protein>
    <recommendedName>
        <fullName evidence="2">leucine--tRNA ligase</fullName>
        <ecNumber evidence="2">6.1.1.4</ecNumber>
    </recommendedName>
    <alternativeName>
        <fullName evidence="8">Leucyl-tRNA synthetase</fullName>
    </alternativeName>
</protein>
<dbReference type="InterPro" id="IPR009080">
    <property type="entry name" value="tRNAsynth_Ia_anticodon-bd"/>
</dbReference>
<feature type="domain" description="Methionyl/Valyl/Leucyl/Isoleucyl-tRNA synthetase anticodon-binding" evidence="13">
    <location>
        <begin position="800"/>
        <end position="899"/>
    </location>
</feature>
<dbReference type="InterPro" id="IPR002300">
    <property type="entry name" value="aa-tRNA-synth_Ia"/>
</dbReference>
<feature type="region of interest" description="Disordered" evidence="11">
    <location>
        <begin position="430"/>
        <end position="459"/>
    </location>
</feature>
<dbReference type="Gene3D" id="3.40.50.620">
    <property type="entry name" value="HUPs"/>
    <property type="match status" value="2"/>
</dbReference>
<sequence>MRPCAFQTRAASTAPGASTPAVDVELNKLDRKWSARWKEVSGDGKSLHPTKHLAAQDGGERTPFYCLSMFPYPSGMLHMGHLRVYTISDVVARFKRMQGYEVLHPMGWDAFGLPAENAARERGVDPAAWTELNISRMKEQMGLMMADFDWDREVSTCSPDYYRWTQKIFLLLHEHGLAYRQRAEINWDPVDQTVLANEQVDAEGRSWRSGALVEKRQLEQWFIGITQFAGALQADLDSLGAGWPDKVKTMQRHWIGESKGAEVSFAVRHHSSPEEQQPPRPVAHGVPAERLADGVEPGSSSRSLGPLQVFTSRPDTLFSVQFVALALTHPLVVEAAKKDATMREFIVRESAIAAKTTPADPPSKEGYALPYRVAVPLTTSGERGEDFSVPVYAAPYVLGSYGHGAVMGCPAHDQRDFDFWQKHAPEQDVVVTVKPKEKKNKKNAGPEKKKQQQQQSAEDSVLFTGSDGVLVDSLGKYSSLPSKKAGKMITRDLETVGSGAPSTQYRLRDWLVSRQRYWGAPIPIIHCSTCGPVPVPDKDLPVVLPEIKNTSQTFGTGGNPLEKDESFVNTTCPSCHGPAKRDTDTMDTFMDSSWYFFRYTDPRNQGAPFSPENATAMLPIDRYIGGVEHAILHLLYSRFISKFLGSIGMWHSADGTFEPIKQLVTQGMVHGKTYRDPVSGRVLKPEEIPGCSDPVISFEKMSKSKYNGADPAECIKKYGADATRAHMLFQAPLSDVLNWNEEQIAGIDRWLRRVVAMSNTVAVTGSTSTASTSTTSSYPNITLNGVHHVEVLFSTSDFNLFSDVQKTITSVTSAIDTELSFNTIISDYMKLTNSIKTAMASGAVRPDVIHDAYTTLLTLMAPVTPCAVEECYERLQQRENPEAEWHSIFLRQWPTAQEITSPFAQYNVFVNGKARFVYHGEKTLVDLPESEILSKVQEHEMGAKWIVGDVKKMIVKKGTLSFITGK</sequence>
<feature type="domain" description="Aminoacyl-tRNA synthetase class Ia" evidence="12">
    <location>
        <begin position="61"/>
        <end position="257"/>
    </location>
</feature>
<dbReference type="EC" id="6.1.1.4" evidence="2"/>
<dbReference type="PANTHER" id="PTHR43740">
    <property type="entry name" value="LEUCYL-TRNA SYNTHETASE"/>
    <property type="match status" value="1"/>
</dbReference>
<dbReference type="GO" id="GO:0016874">
    <property type="term" value="F:ligase activity"/>
    <property type="evidence" value="ECO:0007669"/>
    <property type="project" value="UniProtKB-KW"/>
</dbReference>
<dbReference type="Pfam" id="PF13603">
    <property type="entry name" value="tRNA-synt_1_2"/>
    <property type="match status" value="1"/>
</dbReference>
<organism evidence="15 16">
    <name type="scientific">[Candida] anglica</name>
    <dbReference type="NCBI Taxonomy" id="148631"/>
    <lineage>
        <taxon>Eukaryota</taxon>
        <taxon>Fungi</taxon>
        <taxon>Dikarya</taxon>
        <taxon>Ascomycota</taxon>
        <taxon>Saccharomycotina</taxon>
        <taxon>Pichiomycetes</taxon>
        <taxon>Debaryomycetaceae</taxon>
        <taxon>Kurtzmaniella</taxon>
    </lineage>
</organism>
<dbReference type="InterPro" id="IPR013155">
    <property type="entry name" value="M/V/L/I-tRNA-synth_anticd-bd"/>
</dbReference>
<feature type="domain" description="Aminoacyl-tRNA synthetase class Ia" evidence="12">
    <location>
        <begin position="508"/>
        <end position="627"/>
    </location>
</feature>
<evidence type="ECO:0000259" key="12">
    <source>
        <dbReference type="Pfam" id="PF00133"/>
    </source>
</evidence>
<dbReference type="InterPro" id="IPR001412">
    <property type="entry name" value="aa-tRNA-synth_I_CS"/>
</dbReference>
<dbReference type="PROSITE" id="PS00178">
    <property type="entry name" value="AA_TRNA_LIGASE_I"/>
    <property type="match status" value="1"/>
</dbReference>
<dbReference type="CDD" id="cd00812">
    <property type="entry name" value="LeuRS_core"/>
    <property type="match status" value="1"/>
</dbReference>
<dbReference type="Pfam" id="PF08264">
    <property type="entry name" value="Anticodon_1"/>
    <property type="match status" value="1"/>
</dbReference>
<evidence type="ECO:0000256" key="7">
    <source>
        <dbReference type="ARBA" id="ARBA00023146"/>
    </source>
</evidence>
<evidence type="ECO:0000259" key="13">
    <source>
        <dbReference type="Pfam" id="PF08264"/>
    </source>
</evidence>
<dbReference type="Pfam" id="PF00133">
    <property type="entry name" value="tRNA-synt_1"/>
    <property type="match status" value="2"/>
</dbReference>
<keyword evidence="3 10" id="KW-0436">Ligase</keyword>
<gene>
    <name evidence="15" type="primary">NAM2</name>
    <name evidence="15" type="ORF">CAAN4_C08856</name>
</gene>
<evidence type="ECO:0000256" key="8">
    <source>
        <dbReference type="ARBA" id="ARBA00030520"/>
    </source>
</evidence>
<evidence type="ECO:0000256" key="6">
    <source>
        <dbReference type="ARBA" id="ARBA00022917"/>
    </source>
</evidence>
<dbReference type="NCBIfam" id="TIGR00396">
    <property type="entry name" value="leuS_bact"/>
    <property type="match status" value="1"/>
</dbReference>
<keyword evidence="4 10" id="KW-0547">Nucleotide-binding</keyword>
<evidence type="ECO:0000256" key="4">
    <source>
        <dbReference type="ARBA" id="ARBA00022741"/>
    </source>
</evidence>
<comment type="catalytic activity">
    <reaction evidence="9">
        <text>tRNA(Leu) + L-leucine + ATP = L-leucyl-tRNA(Leu) + AMP + diphosphate</text>
        <dbReference type="Rhea" id="RHEA:11688"/>
        <dbReference type="Rhea" id="RHEA-COMP:9613"/>
        <dbReference type="Rhea" id="RHEA-COMP:9622"/>
        <dbReference type="ChEBI" id="CHEBI:30616"/>
        <dbReference type="ChEBI" id="CHEBI:33019"/>
        <dbReference type="ChEBI" id="CHEBI:57427"/>
        <dbReference type="ChEBI" id="CHEBI:78442"/>
        <dbReference type="ChEBI" id="CHEBI:78494"/>
        <dbReference type="ChEBI" id="CHEBI:456215"/>
        <dbReference type="EC" id="6.1.1.4"/>
    </reaction>
</comment>
<evidence type="ECO:0000256" key="5">
    <source>
        <dbReference type="ARBA" id="ARBA00022840"/>
    </source>
</evidence>
<feature type="domain" description="Leucyl-tRNA synthetase editing" evidence="14">
    <location>
        <begin position="306"/>
        <end position="457"/>
    </location>
</feature>
<dbReference type="Gene3D" id="1.10.730.10">
    <property type="entry name" value="Isoleucyl-tRNA Synthetase, Domain 1"/>
    <property type="match status" value="2"/>
</dbReference>
<evidence type="ECO:0000256" key="1">
    <source>
        <dbReference type="ARBA" id="ARBA00005594"/>
    </source>
</evidence>
<name>A0ABP0E9E1_9ASCO</name>
<dbReference type="InterPro" id="IPR009008">
    <property type="entry name" value="Val/Leu/Ile-tRNA-synth_edit"/>
</dbReference>
<evidence type="ECO:0000313" key="16">
    <source>
        <dbReference type="Proteomes" id="UP001497600"/>
    </source>
</evidence>
<dbReference type="SUPFAM" id="SSF52374">
    <property type="entry name" value="Nucleotidylyl transferase"/>
    <property type="match status" value="1"/>
</dbReference>
<accession>A0ABP0E9E1</accession>
<dbReference type="PANTHER" id="PTHR43740:SF2">
    <property type="entry name" value="LEUCINE--TRNA LIGASE, MITOCHONDRIAL"/>
    <property type="match status" value="1"/>
</dbReference>
<evidence type="ECO:0000259" key="14">
    <source>
        <dbReference type="Pfam" id="PF13603"/>
    </source>
</evidence>
<reference evidence="15 16" key="1">
    <citation type="submission" date="2024-01" db="EMBL/GenBank/DDBJ databases">
        <authorList>
            <consortium name="Genoscope - CEA"/>
            <person name="William W."/>
        </authorList>
    </citation>
    <scope>NUCLEOTIDE SEQUENCE [LARGE SCALE GENOMIC DNA]</scope>
    <source>
        <strain evidence="15 16">29B2s-10</strain>
    </source>
</reference>